<dbReference type="AlphaFoldDB" id="A0A835XSH1"/>
<dbReference type="PANTHER" id="PTHR15032:SF4">
    <property type="entry name" value="N-ACYL-PHOSPHATIDYLETHANOLAMINE-HYDROLYZING PHOSPHOLIPASE D"/>
    <property type="match status" value="1"/>
</dbReference>
<evidence type="ECO:0000313" key="4">
    <source>
        <dbReference type="Proteomes" id="UP000612055"/>
    </source>
</evidence>
<dbReference type="Gene3D" id="3.60.15.10">
    <property type="entry name" value="Ribonuclease Z/Hydroxyacylglutathione hydrolase-like"/>
    <property type="match status" value="1"/>
</dbReference>
<reference evidence="3" key="1">
    <citation type="journal article" date="2020" name="bioRxiv">
        <title>Comparative genomics of Chlamydomonas.</title>
        <authorList>
            <person name="Craig R.J."/>
            <person name="Hasan A.R."/>
            <person name="Ness R.W."/>
            <person name="Keightley P.D."/>
        </authorList>
    </citation>
    <scope>NUCLEOTIDE SEQUENCE</scope>
    <source>
        <strain evidence="3">CCAP 11/70</strain>
    </source>
</reference>
<dbReference type="InterPro" id="IPR036866">
    <property type="entry name" value="RibonucZ/Hydroxyglut_hydro"/>
</dbReference>
<keyword evidence="4" id="KW-1185">Reference proteome</keyword>
<evidence type="ECO:0000313" key="3">
    <source>
        <dbReference type="EMBL" id="KAG2486110.1"/>
    </source>
</evidence>
<organism evidence="3 4">
    <name type="scientific">Edaphochlamys debaryana</name>
    <dbReference type="NCBI Taxonomy" id="47281"/>
    <lineage>
        <taxon>Eukaryota</taxon>
        <taxon>Viridiplantae</taxon>
        <taxon>Chlorophyta</taxon>
        <taxon>core chlorophytes</taxon>
        <taxon>Chlorophyceae</taxon>
        <taxon>CS clade</taxon>
        <taxon>Chlamydomonadales</taxon>
        <taxon>Chlamydomonadales incertae sedis</taxon>
        <taxon>Edaphochlamys</taxon>
    </lineage>
</organism>
<dbReference type="InterPro" id="IPR001279">
    <property type="entry name" value="Metallo-B-lactamas"/>
</dbReference>
<name>A0A835XSH1_9CHLO</name>
<evidence type="ECO:0000256" key="1">
    <source>
        <dbReference type="SAM" id="MobiDB-lite"/>
    </source>
</evidence>
<accession>A0A835XSH1</accession>
<protein>
    <recommendedName>
        <fullName evidence="2">Metallo-beta-lactamase domain-containing protein</fullName>
    </recommendedName>
</protein>
<dbReference type="EMBL" id="JAEHOE010000117">
    <property type="protein sequence ID" value="KAG2486110.1"/>
    <property type="molecule type" value="Genomic_DNA"/>
</dbReference>
<dbReference type="Pfam" id="PF12706">
    <property type="entry name" value="Lactamase_B_2"/>
    <property type="match status" value="2"/>
</dbReference>
<feature type="compositionally biased region" description="Low complexity" evidence="1">
    <location>
        <begin position="220"/>
        <end position="263"/>
    </location>
</feature>
<dbReference type="SUPFAM" id="SSF56281">
    <property type="entry name" value="Metallo-hydrolase/oxidoreductase"/>
    <property type="match status" value="1"/>
</dbReference>
<dbReference type="PANTHER" id="PTHR15032">
    <property type="entry name" value="N-ACYL-PHOSPHATIDYLETHANOLAMINE-HYDROLYZING PHOSPHOLIPASE D"/>
    <property type="match status" value="1"/>
</dbReference>
<sequence>MKSFGDIMKWRKEQKASGVEPMRPTLMGKPKPSAAELRAAFPLAPVDWGALAAPPSDAIQAVWVGHATVLVQMGGATFLTDPVFSERCSPTQLYGPKRVAPPALTAADPLLTRLDFVLLSHNHYDHLDTDSVRALNKRFGQALTWYVPLGVGRWFASEGVKSVREMDWWESAEHPLQGGGSVTVTMTPAQHWSARGILDRFQTLWGGFVVTAPAPPPAPSNLTTSSSSGPSPTSPASAPASSTPSPPDASAGPATPAAPAAAGPKGGAEPLRFYFVGDTGYGPFFPEIGKRLGPFDLAAIPIGAYEPRWFMKPQHVNAEEGLQIAQEVGARVSIGIHTATWVLTDEPLDEPPARLEAAVRAAGLPPTSFVTLQHGAMAVVRGGELVNAPPTLPVEASEKLPAAAAAPSKAKAEAASGTAVVANC</sequence>
<dbReference type="GO" id="GO:0005737">
    <property type="term" value="C:cytoplasm"/>
    <property type="evidence" value="ECO:0007669"/>
    <property type="project" value="TreeGrafter"/>
</dbReference>
<evidence type="ECO:0000259" key="2">
    <source>
        <dbReference type="Pfam" id="PF12706"/>
    </source>
</evidence>
<feature type="domain" description="Metallo-beta-lactamase" evidence="2">
    <location>
        <begin position="272"/>
        <end position="337"/>
    </location>
</feature>
<dbReference type="OrthoDB" id="332863at2759"/>
<proteinExistence type="predicted"/>
<comment type="caution">
    <text evidence="3">The sequence shown here is derived from an EMBL/GenBank/DDBJ whole genome shotgun (WGS) entry which is preliminary data.</text>
</comment>
<dbReference type="Proteomes" id="UP000612055">
    <property type="component" value="Unassembled WGS sequence"/>
</dbReference>
<feature type="region of interest" description="Disordered" evidence="1">
    <location>
        <begin position="215"/>
        <end position="264"/>
    </location>
</feature>
<feature type="domain" description="Metallo-beta-lactamase" evidence="2">
    <location>
        <begin position="78"/>
        <end position="212"/>
    </location>
</feature>
<gene>
    <name evidence="3" type="ORF">HYH03_015205</name>
</gene>